<dbReference type="GO" id="GO:0003677">
    <property type="term" value="F:DNA binding"/>
    <property type="evidence" value="ECO:0007669"/>
    <property type="project" value="UniProtKB-KW"/>
</dbReference>
<dbReference type="PROSITE" id="PS50880">
    <property type="entry name" value="TOPRIM"/>
    <property type="match status" value="1"/>
</dbReference>
<dbReference type="InterPro" id="IPR037068">
    <property type="entry name" value="DNA_primase_core_N_sf"/>
</dbReference>
<proteinExistence type="inferred from homology"/>
<keyword evidence="3 12" id="KW-0808">Transferase</keyword>
<evidence type="ECO:0000259" key="15">
    <source>
        <dbReference type="PROSITE" id="PS50880"/>
    </source>
</evidence>
<dbReference type="GO" id="GO:0006269">
    <property type="term" value="P:DNA replication, synthesis of primer"/>
    <property type="evidence" value="ECO:0007669"/>
    <property type="project" value="UniProtKB-UniRule"/>
</dbReference>
<dbReference type="InterPro" id="IPR013264">
    <property type="entry name" value="DNAG_N"/>
</dbReference>
<evidence type="ECO:0000256" key="12">
    <source>
        <dbReference type="HAMAP-Rule" id="MF_00974"/>
    </source>
</evidence>
<dbReference type="InterPro" id="IPR002694">
    <property type="entry name" value="Znf_CHC2"/>
</dbReference>
<dbReference type="InterPro" id="IPR019475">
    <property type="entry name" value="DNA_primase_DnaB-bd"/>
</dbReference>
<dbReference type="GO" id="GO:0005737">
    <property type="term" value="C:cytoplasm"/>
    <property type="evidence" value="ECO:0007669"/>
    <property type="project" value="TreeGrafter"/>
</dbReference>
<dbReference type="SUPFAM" id="SSF117023">
    <property type="entry name" value="DNA primase DnaG, C-terminal domain"/>
    <property type="match status" value="1"/>
</dbReference>
<dbReference type="InterPro" id="IPR036977">
    <property type="entry name" value="DNA_primase_Znf_CHC2"/>
</dbReference>
<dbReference type="EMBL" id="LR217692">
    <property type="protein sequence ID" value="VFP77606.1"/>
    <property type="molecule type" value="Genomic_DNA"/>
</dbReference>
<evidence type="ECO:0000256" key="13">
    <source>
        <dbReference type="PIRNR" id="PIRNR002811"/>
    </source>
</evidence>
<evidence type="ECO:0000256" key="10">
    <source>
        <dbReference type="ARBA" id="ARBA00023125"/>
    </source>
</evidence>
<dbReference type="Pfam" id="PF08278">
    <property type="entry name" value="DnaG_DnaB_bind"/>
    <property type="match status" value="1"/>
</dbReference>
<dbReference type="Pfam" id="PF10410">
    <property type="entry name" value="DnaB_bind"/>
    <property type="match status" value="1"/>
</dbReference>
<dbReference type="FunFam" id="3.40.1360.10:FF:000002">
    <property type="entry name" value="DNA primase"/>
    <property type="match status" value="1"/>
</dbReference>
<dbReference type="InterPro" id="IPR013173">
    <property type="entry name" value="DNA_primase_DnaG_DnaB-bd_dom"/>
</dbReference>
<keyword evidence="8 12" id="KW-0862">Zinc</keyword>
<name>A0A451CWZ2_9GAMM</name>
<keyword evidence="10 12" id="KW-0238">DNA-binding</keyword>
<dbReference type="InterPro" id="IPR006171">
    <property type="entry name" value="TOPRIM_dom"/>
</dbReference>
<comment type="cofactor">
    <cofactor evidence="12 13 14">
        <name>Zn(2+)</name>
        <dbReference type="ChEBI" id="CHEBI:29105"/>
    </cofactor>
    <text evidence="12 13 14">Binds 1 zinc ion per monomer.</text>
</comment>
<keyword evidence="6 12" id="KW-0479">Metal-binding</keyword>
<organism evidence="16 17">
    <name type="scientific">Buchnera aphidicola</name>
    <name type="common">Cinara cf. splendens/pseudotsugae 3390</name>
    <dbReference type="NCBI Taxonomy" id="2518980"/>
    <lineage>
        <taxon>Bacteria</taxon>
        <taxon>Pseudomonadati</taxon>
        <taxon>Pseudomonadota</taxon>
        <taxon>Gammaproteobacteria</taxon>
        <taxon>Enterobacterales</taxon>
        <taxon>Erwiniaceae</taxon>
        <taxon>Buchnera</taxon>
    </lineage>
</organism>
<dbReference type="InterPro" id="IPR030846">
    <property type="entry name" value="DnaG_bac"/>
</dbReference>
<evidence type="ECO:0000256" key="11">
    <source>
        <dbReference type="ARBA" id="ARBA00023163"/>
    </source>
</evidence>
<dbReference type="SUPFAM" id="SSF57783">
    <property type="entry name" value="Zinc beta-ribbon"/>
    <property type="match status" value="1"/>
</dbReference>
<accession>A0A451CWZ2</accession>
<dbReference type="GO" id="GO:1990077">
    <property type="term" value="C:primosome complex"/>
    <property type="evidence" value="ECO:0007669"/>
    <property type="project" value="UniProtKB-KW"/>
</dbReference>
<dbReference type="InterPro" id="IPR034151">
    <property type="entry name" value="TOPRIM_DnaG_bac"/>
</dbReference>
<dbReference type="PIRSF" id="PIRSF002811">
    <property type="entry name" value="DnaG"/>
    <property type="match status" value="1"/>
</dbReference>
<comment type="subunit">
    <text evidence="12">Monomer. Interacts with DnaB.</text>
</comment>
<dbReference type="InterPro" id="IPR006295">
    <property type="entry name" value="DNA_primase_DnaG"/>
</dbReference>
<evidence type="ECO:0000313" key="16">
    <source>
        <dbReference type="EMBL" id="VFP77606.1"/>
    </source>
</evidence>
<keyword evidence="2 12" id="KW-0639">Primosome</keyword>
<evidence type="ECO:0000256" key="7">
    <source>
        <dbReference type="ARBA" id="ARBA00022771"/>
    </source>
</evidence>
<dbReference type="PANTHER" id="PTHR30313:SF2">
    <property type="entry name" value="DNA PRIMASE"/>
    <property type="match status" value="1"/>
</dbReference>
<comment type="catalytic activity">
    <reaction evidence="12">
        <text>ssDNA + n NTP = ssDNA/pppN(pN)n-1 hybrid + (n-1) diphosphate.</text>
        <dbReference type="EC" id="2.7.7.101"/>
    </reaction>
</comment>
<evidence type="ECO:0000256" key="3">
    <source>
        <dbReference type="ARBA" id="ARBA00022679"/>
    </source>
</evidence>
<dbReference type="Gene3D" id="3.90.580.10">
    <property type="entry name" value="Zinc finger, CHC2-type domain"/>
    <property type="match status" value="1"/>
</dbReference>
<comment type="function">
    <text evidence="12 13">RNA polymerase that catalyzes the synthesis of short RNA molecules used as primers for DNA polymerase during DNA replication.</text>
</comment>
<dbReference type="RefSeq" id="WP_154060657.1">
    <property type="nucleotide sequence ID" value="NZ_LR217692.1"/>
</dbReference>
<dbReference type="SUPFAM" id="SSF56731">
    <property type="entry name" value="DNA primase core"/>
    <property type="match status" value="1"/>
</dbReference>
<dbReference type="Proteomes" id="UP000294466">
    <property type="component" value="Chromosome"/>
</dbReference>
<dbReference type="AlphaFoldDB" id="A0A451CWZ2"/>
<dbReference type="OrthoDB" id="9803773at2"/>
<dbReference type="CDD" id="cd03364">
    <property type="entry name" value="TOPRIM_DnaG_primases"/>
    <property type="match status" value="1"/>
</dbReference>
<dbReference type="Pfam" id="PF13155">
    <property type="entry name" value="Toprim_2"/>
    <property type="match status" value="1"/>
</dbReference>
<dbReference type="Gene3D" id="1.20.50.20">
    <property type="entry name" value="DnaG, RNA polymerase domain, helical bundle"/>
    <property type="match status" value="1"/>
</dbReference>
<dbReference type="NCBIfam" id="TIGR01391">
    <property type="entry name" value="dnaG"/>
    <property type="match status" value="1"/>
</dbReference>
<evidence type="ECO:0000256" key="5">
    <source>
        <dbReference type="ARBA" id="ARBA00022705"/>
    </source>
</evidence>
<keyword evidence="5 12" id="KW-0235">DNA replication</keyword>
<dbReference type="Gene3D" id="3.40.1360.10">
    <property type="match status" value="1"/>
</dbReference>
<evidence type="ECO:0000256" key="8">
    <source>
        <dbReference type="ARBA" id="ARBA00022833"/>
    </source>
</evidence>
<comment type="domain">
    <text evidence="12">Contains an N-terminal zinc-binding domain, a central core domain that contains the primase activity, and a C-terminal DnaB-binding domain.</text>
</comment>
<evidence type="ECO:0000256" key="2">
    <source>
        <dbReference type="ARBA" id="ARBA00022515"/>
    </source>
</evidence>
<dbReference type="SMART" id="SM00766">
    <property type="entry name" value="DnaG_DnaB_bind"/>
    <property type="match status" value="1"/>
</dbReference>
<dbReference type="Pfam" id="PF08275">
    <property type="entry name" value="DNAG_N"/>
    <property type="match status" value="1"/>
</dbReference>
<dbReference type="Gene3D" id="3.90.980.10">
    <property type="entry name" value="DNA primase, catalytic core, N-terminal domain"/>
    <property type="match status" value="1"/>
</dbReference>
<evidence type="ECO:0000256" key="14">
    <source>
        <dbReference type="PIRSR" id="PIRSR002811-1"/>
    </source>
</evidence>
<gene>
    <name evidence="12 16" type="primary">dnaG</name>
    <name evidence="16" type="ORF">BUCISPPS3390_035</name>
</gene>
<dbReference type="InterPro" id="IPR050219">
    <property type="entry name" value="DnaG_primase"/>
</dbReference>
<evidence type="ECO:0000256" key="6">
    <source>
        <dbReference type="ARBA" id="ARBA00022723"/>
    </source>
</evidence>
<sequence length="593" mass="69806">MIKKIYGKIPQTFIHELIERTDIIELINKYITLKKSGNNYKTLCPFHNEKTPSFVVSPQKQFFYCFGCGTHGNVIDFLMKYEKLDFLNSIIELTTLNGINISFLQNKCEFIKKYSYKNKIHLILLQISKIYIKNLFNLPNKAYQYLIKRGINIATIKKFSLGFATSHNYQITRYIQKKYANKSIIMDCGVTIQDKKQKLCDRFKERIIFPIKNKYGCIQGFGARVLAKYNHPKYLNSPETITFQKKKNLYGIYELTCYNPKPEKLLVVEGYLDVISLAQFNINYSIALLGTTITQYQLRMLFKISKNIIFCFDGDHAGKQASWVALNLSLNFLYDNYTINFMLLPKNEDPGSLIIKDGKEKFENRIKNSKTLYSYLFKNISSNMNLSCINDCIKLSQITIPLIKKIPSRTVKIFLRKLLGNKIGILDTYQLKKLITIPYNKKNQKTYKPFKITTMRLLISLILQNPKLAQTIKKIEKIKKFNIIGKKILIELIQLICKKKILKTGHLLEFYRYTPLEKIFKYLSTWEYMVKKDKIHSLIQELVRNLKIQHLEYQYNQLIALERKYGLNLIEKNKLWHINKKIIKIKYNTYPSN</sequence>
<dbReference type="GO" id="GO:0008270">
    <property type="term" value="F:zinc ion binding"/>
    <property type="evidence" value="ECO:0007669"/>
    <property type="project" value="UniProtKB-UniRule"/>
</dbReference>
<evidence type="ECO:0000256" key="4">
    <source>
        <dbReference type="ARBA" id="ARBA00022695"/>
    </source>
</evidence>
<feature type="domain" description="Toprim" evidence="15">
    <location>
        <begin position="263"/>
        <end position="345"/>
    </location>
</feature>
<dbReference type="Gene3D" id="1.10.860.10">
    <property type="entry name" value="DNAb Helicase, Chain A"/>
    <property type="match status" value="1"/>
</dbReference>
<comment type="similarity">
    <text evidence="12 13">Belongs to the DnaG primase family.</text>
</comment>
<dbReference type="HAMAP" id="MF_00974">
    <property type="entry name" value="DNA_primase_DnaG"/>
    <property type="match status" value="1"/>
</dbReference>
<dbReference type="GO" id="GO:0000428">
    <property type="term" value="C:DNA-directed RNA polymerase complex"/>
    <property type="evidence" value="ECO:0007669"/>
    <property type="project" value="UniProtKB-KW"/>
</dbReference>
<evidence type="ECO:0000256" key="1">
    <source>
        <dbReference type="ARBA" id="ARBA00022478"/>
    </source>
</evidence>
<dbReference type="Pfam" id="PF01807">
    <property type="entry name" value="Zn_ribbon_DnaG"/>
    <property type="match status" value="1"/>
</dbReference>
<protein>
    <recommendedName>
        <fullName evidence="12 13">DNA primase</fullName>
        <ecNumber evidence="12">2.7.7.101</ecNumber>
    </recommendedName>
</protein>
<dbReference type="PANTHER" id="PTHR30313">
    <property type="entry name" value="DNA PRIMASE"/>
    <property type="match status" value="1"/>
</dbReference>
<keyword evidence="7 12" id="KW-0863">Zinc-finger</keyword>
<evidence type="ECO:0000256" key="9">
    <source>
        <dbReference type="ARBA" id="ARBA00022842"/>
    </source>
</evidence>
<dbReference type="SMART" id="SM00400">
    <property type="entry name" value="ZnF_CHCC"/>
    <property type="match status" value="1"/>
</dbReference>
<dbReference type="SMART" id="SM00493">
    <property type="entry name" value="TOPRIM"/>
    <property type="match status" value="1"/>
</dbReference>
<keyword evidence="1 12" id="KW-0240">DNA-directed RNA polymerase</keyword>
<keyword evidence="9" id="KW-0460">Magnesium</keyword>
<dbReference type="GO" id="GO:0003899">
    <property type="term" value="F:DNA-directed RNA polymerase activity"/>
    <property type="evidence" value="ECO:0007669"/>
    <property type="project" value="UniProtKB-UniRule"/>
</dbReference>
<dbReference type="InterPro" id="IPR016136">
    <property type="entry name" value="DNA_helicase_N/primase_C"/>
</dbReference>
<dbReference type="EC" id="2.7.7.101" evidence="12"/>
<feature type="zinc finger region" description="CHC2-type" evidence="12 14">
    <location>
        <begin position="44"/>
        <end position="68"/>
    </location>
</feature>
<keyword evidence="11 12" id="KW-0804">Transcription</keyword>
<keyword evidence="4 12" id="KW-0548">Nucleotidyltransferase</keyword>
<evidence type="ECO:0000313" key="17">
    <source>
        <dbReference type="Proteomes" id="UP000294466"/>
    </source>
</evidence>
<reference evidence="16 17" key="1">
    <citation type="submission" date="2019-02" db="EMBL/GenBank/DDBJ databases">
        <authorList>
            <person name="Manzano-Marin A."/>
            <person name="Manzano-Marin A."/>
        </authorList>
    </citation>
    <scope>NUCLEOTIDE SEQUENCE [LARGE SCALE GENOMIC DNA]</scope>
    <source>
        <strain evidence="16 17">BuCisplendens/pseudotsugae</strain>
    </source>
</reference>
<dbReference type="FunFam" id="3.90.580.10:FF:000001">
    <property type="entry name" value="DNA primase"/>
    <property type="match status" value="1"/>
</dbReference>